<feature type="transmembrane region" description="Helical" evidence="1">
    <location>
        <begin position="76"/>
        <end position="97"/>
    </location>
</feature>
<name>A0ABY4HJ21_9FLAO</name>
<protein>
    <submittedName>
        <fullName evidence="2">Uncharacterized protein</fullName>
    </submittedName>
</protein>
<feature type="transmembrane region" description="Helical" evidence="1">
    <location>
        <begin position="39"/>
        <end position="64"/>
    </location>
</feature>
<keyword evidence="1" id="KW-0472">Membrane</keyword>
<keyword evidence="1" id="KW-1133">Transmembrane helix</keyword>
<evidence type="ECO:0000313" key="3">
    <source>
        <dbReference type="Proteomes" id="UP000830454"/>
    </source>
</evidence>
<evidence type="ECO:0000256" key="1">
    <source>
        <dbReference type="SAM" id="Phobius"/>
    </source>
</evidence>
<evidence type="ECO:0000313" key="2">
    <source>
        <dbReference type="EMBL" id="UOX32356.1"/>
    </source>
</evidence>
<reference evidence="2" key="1">
    <citation type="submission" date="2021-12" db="EMBL/GenBank/DDBJ databases">
        <authorList>
            <person name="Cha I.-T."/>
            <person name="Lee K.-E."/>
            <person name="Park S.-J."/>
        </authorList>
    </citation>
    <scope>NUCLEOTIDE SEQUENCE</scope>
    <source>
        <strain evidence="2">YSM-43</strain>
    </source>
</reference>
<accession>A0ABY4HJ21</accession>
<reference evidence="2" key="2">
    <citation type="submission" date="2022-04" db="EMBL/GenBank/DDBJ databases">
        <title>Complete Genome Sequence of Flavobacterium sediminilitoris YSM-43, Isolated from a Tidal Sediment.</title>
        <authorList>
            <person name="Lee P.A."/>
        </authorList>
    </citation>
    <scope>NUCLEOTIDE SEQUENCE</scope>
    <source>
        <strain evidence="2">YSM-43</strain>
    </source>
</reference>
<dbReference type="EMBL" id="CP090145">
    <property type="protein sequence ID" value="UOX32356.1"/>
    <property type="molecule type" value="Genomic_DNA"/>
</dbReference>
<proteinExistence type="predicted"/>
<sequence>MLFCILNYPREIMLGFVFIFIIGKYFYKLAEEYNQNKWLFAILGIIVYYAAGAIGGIIIGVLSVVFNFEVDWDNSILMAAIGLPIGLASCWLFYYLLEKKWKKIEIKPIQDINNIGKE</sequence>
<gene>
    <name evidence="2" type="ORF">LXD69_09860</name>
</gene>
<keyword evidence="3" id="KW-1185">Reference proteome</keyword>
<dbReference type="Proteomes" id="UP000830454">
    <property type="component" value="Chromosome"/>
</dbReference>
<dbReference type="RefSeq" id="WP_152640709.1">
    <property type="nucleotide sequence ID" value="NZ_CP090145.1"/>
</dbReference>
<feature type="transmembrane region" description="Helical" evidence="1">
    <location>
        <begin position="12"/>
        <end position="27"/>
    </location>
</feature>
<organism evidence="2 3">
    <name type="scientific">Flavobacterium sediminilitoris</name>
    <dbReference type="NCBI Taxonomy" id="2024526"/>
    <lineage>
        <taxon>Bacteria</taxon>
        <taxon>Pseudomonadati</taxon>
        <taxon>Bacteroidota</taxon>
        <taxon>Flavobacteriia</taxon>
        <taxon>Flavobacteriales</taxon>
        <taxon>Flavobacteriaceae</taxon>
        <taxon>Flavobacterium</taxon>
    </lineage>
</organism>
<keyword evidence="1" id="KW-0812">Transmembrane</keyword>